<name>A0AAQ3S3S9_VIGMU</name>
<reference evidence="2 3" key="1">
    <citation type="journal article" date="2023" name="Life. Sci Alliance">
        <title>Evolutionary insights into 3D genome organization and epigenetic landscape of Vigna mungo.</title>
        <authorList>
            <person name="Junaid A."/>
            <person name="Singh B."/>
            <person name="Bhatia S."/>
        </authorList>
    </citation>
    <scope>NUCLEOTIDE SEQUENCE [LARGE SCALE GENOMIC DNA]</scope>
    <source>
        <strain evidence="2">Urdbean</strain>
    </source>
</reference>
<evidence type="ECO:0000313" key="2">
    <source>
        <dbReference type="EMBL" id="WVZ15348.1"/>
    </source>
</evidence>
<dbReference type="Proteomes" id="UP001374535">
    <property type="component" value="Chromosome 4"/>
</dbReference>
<evidence type="ECO:0000313" key="3">
    <source>
        <dbReference type="Proteomes" id="UP001374535"/>
    </source>
</evidence>
<organism evidence="2 3">
    <name type="scientific">Vigna mungo</name>
    <name type="common">Black gram</name>
    <name type="synonym">Phaseolus mungo</name>
    <dbReference type="NCBI Taxonomy" id="3915"/>
    <lineage>
        <taxon>Eukaryota</taxon>
        <taxon>Viridiplantae</taxon>
        <taxon>Streptophyta</taxon>
        <taxon>Embryophyta</taxon>
        <taxon>Tracheophyta</taxon>
        <taxon>Spermatophyta</taxon>
        <taxon>Magnoliopsida</taxon>
        <taxon>eudicotyledons</taxon>
        <taxon>Gunneridae</taxon>
        <taxon>Pentapetalae</taxon>
        <taxon>rosids</taxon>
        <taxon>fabids</taxon>
        <taxon>Fabales</taxon>
        <taxon>Fabaceae</taxon>
        <taxon>Papilionoideae</taxon>
        <taxon>50 kb inversion clade</taxon>
        <taxon>NPAAA clade</taxon>
        <taxon>indigoferoid/millettioid clade</taxon>
        <taxon>Phaseoleae</taxon>
        <taxon>Vigna</taxon>
    </lineage>
</organism>
<gene>
    <name evidence="2" type="ORF">V8G54_012914</name>
</gene>
<protein>
    <submittedName>
        <fullName evidence="2">Uncharacterized protein</fullName>
    </submittedName>
</protein>
<proteinExistence type="predicted"/>
<dbReference type="AlphaFoldDB" id="A0AAQ3S3S9"/>
<dbReference type="EMBL" id="CP144697">
    <property type="protein sequence ID" value="WVZ15348.1"/>
    <property type="molecule type" value="Genomic_DNA"/>
</dbReference>
<accession>A0AAQ3S3S9</accession>
<sequence length="209" mass="23571">MPNPIFAYSSSSYPKFPLSKKFQQVVNRFLTAFNPLASVHLKPPIKSECCWGRLAFEKKTLAWRGRRAALVAPVRERFRREQRQPTLSTMTGPVDDGCRRRRLGSGGDDSGNKPHHRCNLNSWFERRREWLGCAVEGECVFLSCEGERAKWWWSAVKGGGFFGANTGNTVGNDAVVVRVVAEATTSMRWRPVSLVAPLIGYVRAQNPEQ</sequence>
<evidence type="ECO:0000256" key="1">
    <source>
        <dbReference type="SAM" id="MobiDB-lite"/>
    </source>
</evidence>
<keyword evidence="3" id="KW-1185">Reference proteome</keyword>
<feature type="region of interest" description="Disordered" evidence="1">
    <location>
        <begin position="87"/>
        <end position="113"/>
    </location>
</feature>